<sequence>MDEILADNLWLEIERKYSEKERHYHRLSHLENMFSELEFVKDKILDFRTVSFSVFYHDVIYDATSKQNEEESAKFAQIRLTRLGVIETDIAEISNQILATKSHQPSESSDTNYLLDADLSVLGKESPIYTEYTQNIRKEYSVYPNFLYKPGRRKVLKHFLELDSIFKTEYFKQKYEVQARENIESELNRL</sequence>
<reference evidence="1" key="1">
    <citation type="submission" date="2022-10" db="EMBL/GenBank/DDBJ databases">
        <title>Chryseobacterium babae sp. nov. isolated from the gut of the beetle Oryctes rhinoceros, and Chryseobacterium kimseyorum sp. nov., isolated from a stick insect rearing cage.</title>
        <authorList>
            <person name="Shelomi M."/>
            <person name="Han C.-J."/>
            <person name="Chen W.-M."/>
            <person name="Chen H.-K."/>
            <person name="Liaw S.-J."/>
            <person name="Muhle E."/>
            <person name="Clermont D."/>
        </authorList>
    </citation>
    <scope>NUCLEOTIDE SEQUENCE</scope>
    <source>
        <strain evidence="1">09-1422</strain>
    </source>
</reference>
<comment type="caution">
    <text evidence="1">The sequence shown here is derived from an EMBL/GenBank/DDBJ whole genome shotgun (WGS) entry which is preliminary data.</text>
</comment>
<proteinExistence type="predicted"/>
<dbReference type="Gene3D" id="1.10.3210.10">
    <property type="entry name" value="Hypothetical protein af1432"/>
    <property type="match status" value="1"/>
</dbReference>
<accession>A0ABT3HW91</accession>
<evidence type="ECO:0000313" key="2">
    <source>
        <dbReference type="Proteomes" id="UP001163731"/>
    </source>
</evidence>
<dbReference type="EMBL" id="JAPDHW010000003">
    <property type="protein sequence ID" value="MCW3168044.1"/>
    <property type="molecule type" value="Genomic_DNA"/>
</dbReference>
<dbReference type="PIRSF" id="PIRSF035170">
    <property type="entry name" value="HD_phosphohydro"/>
    <property type="match status" value="1"/>
</dbReference>
<dbReference type="Proteomes" id="UP001163731">
    <property type="component" value="Unassembled WGS sequence"/>
</dbReference>
<gene>
    <name evidence="1" type="ORF">OMO38_05835</name>
</gene>
<evidence type="ECO:0000313" key="1">
    <source>
        <dbReference type="EMBL" id="MCW3168044.1"/>
    </source>
</evidence>
<dbReference type="PANTHER" id="PTHR21174:SF0">
    <property type="entry name" value="HD PHOSPHOHYDROLASE FAMILY PROTEIN-RELATED"/>
    <property type="match status" value="1"/>
</dbReference>
<dbReference type="RefSeq" id="WP_264749278.1">
    <property type="nucleotide sequence ID" value="NZ_JAPDHW010000003.1"/>
</dbReference>
<name>A0ABT3HW91_9FLAO</name>
<evidence type="ECO:0008006" key="3">
    <source>
        <dbReference type="Google" id="ProtNLM"/>
    </source>
</evidence>
<dbReference type="PANTHER" id="PTHR21174">
    <property type="match status" value="1"/>
</dbReference>
<protein>
    <recommendedName>
        <fullName evidence="3">Metal-dependent HD superfamily phosphohydrolase</fullName>
    </recommendedName>
</protein>
<dbReference type="InterPro" id="IPR009218">
    <property type="entry name" value="HD_phosphohydro"/>
</dbReference>
<organism evidence="1 2">
    <name type="scientific">Chryseobacterium kimseyorum</name>
    <dbReference type="NCBI Taxonomy" id="2984028"/>
    <lineage>
        <taxon>Bacteria</taxon>
        <taxon>Pseudomonadati</taxon>
        <taxon>Bacteroidota</taxon>
        <taxon>Flavobacteriia</taxon>
        <taxon>Flavobacteriales</taxon>
        <taxon>Weeksellaceae</taxon>
        <taxon>Chryseobacterium group</taxon>
        <taxon>Chryseobacterium</taxon>
    </lineage>
</organism>
<dbReference type="SUPFAM" id="SSF109604">
    <property type="entry name" value="HD-domain/PDEase-like"/>
    <property type="match status" value="1"/>
</dbReference>
<keyword evidence="2" id="KW-1185">Reference proteome</keyword>